<evidence type="ECO:0000256" key="1">
    <source>
        <dbReference type="ARBA" id="ARBA00010701"/>
    </source>
</evidence>
<proteinExistence type="inferred from homology"/>
<evidence type="ECO:0000313" key="5">
    <source>
        <dbReference type="EnsemblPlants" id="LPERR01G35230.1"/>
    </source>
</evidence>
<dbReference type="GO" id="GO:0009507">
    <property type="term" value="C:chloroplast"/>
    <property type="evidence" value="ECO:0007669"/>
    <property type="project" value="TreeGrafter"/>
</dbReference>
<dbReference type="PANTHER" id="PTHR31403">
    <property type="entry name" value="PHOSPHOLIPASE A1-IBETA2, CHLOROPLASTIC"/>
    <property type="match status" value="1"/>
</dbReference>
<keyword evidence="3" id="KW-0442">Lipid degradation</keyword>
<dbReference type="PANTHER" id="PTHR31403:SF58">
    <property type="entry name" value="PHOSPHOLIPASE A1 EG1, CHLOROPLASTIC_MITOCHONDRIAL"/>
    <property type="match status" value="1"/>
</dbReference>
<dbReference type="InterPro" id="IPR029058">
    <property type="entry name" value="AB_hydrolase_fold"/>
</dbReference>
<comment type="similarity">
    <text evidence="1">Belongs to the AB hydrolase superfamily. Lipase family.</text>
</comment>
<evidence type="ECO:0000256" key="4">
    <source>
        <dbReference type="ARBA" id="ARBA00023098"/>
    </source>
</evidence>
<dbReference type="GO" id="GO:0016042">
    <property type="term" value="P:lipid catabolic process"/>
    <property type="evidence" value="ECO:0007669"/>
    <property type="project" value="UniProtKB-KW"/>
</dbReference>
<protein>
    <recommendedName>
        <fullName evidence="7">Phospholipase A1</fullName>
    </recommendedName>
</protein>
<sequence length="249" mass="25843">MAFPSTTLELPCITHATPRRAHHAIVRCSSFAAAAAPARSTAIATTTSMAPVASTTTSSQRAASGSAASVASVWRKVQGDGDWAGMLSPPHPALRREAARYGEMVAACYAALDDDPSSPRHMNCRFPKRRMLRDAGAGDAGYDVTRYIYSSPSRSARASWVGYVAELALDFVDLADLGSMHDLASYVASLREEEEVLADAVPNAGGGLLAMAMGFAAAGGGIGGGALPQWQWKDAAMAVGGLVRSAGLI</sequence>
<reference evidence="6" key="2">
    <citation type="submission" date="2013-12" db="EMBL/GenBank/DDBJ databases">
        <authorList>
            <person name="Yu Y."/>
            <person name="Lee S."/>
            <person name="de Baynast K."/>
            <person name="Wissotski M."/>
            <person name="Liu L."/>
            <person name="Talag J."/>
            <person name="Goicoechea J."/>
            <person name="Angelova A."/>
            <person name="Jetty R."/>
            <person name="Kudrna D."/>
            <person name="Golser W."/>
            <person name="Rivera L."/>
            <person name="Zhang J."/>
            <person name="Wing R."/>
        </authorList>
    </citation>
    <scope>NUCLEOTIDE SEQUENCE</scope>
</reference>
<evidence type="ECO:0000256" key="3">
    <source>
        <dbReference type="ARBA" id="ARBA00022963"/>
    </source>
</evidence>
<keyword evidence="2" id="KW-0378">Hydrolase</keyword>
<dbReference type="GO" id="GO:0008970">
    <property type="term" value="F:phospholipase A1 activity"/>
    <property type="evidence" value="ECO:0007669"/>
    <property type="project" value="TreeGrafter"/>
</dbReference>
<evidence type="ECO:0000256" key="2">
    <source>
        <dbReference type="ARBA" id="ARBA00022801"/>
    </source>
</evidence>
<name>A0A0D9V938_9ORYZ</name>
<keyword evidence="6" id="KW-1185">Reference proteome</keyword>
<dbReference type="Gramene" id="LPERR01G35230.1">
    <property type="protein sequence ID" value="LPERR01G35230.1"/>
    <property type="gene ID" value="LPERR01G35230"/>
</dbReference>
<dbReference type="EnsemblPlants" id="LPERR01G35230.1">
    <property type="protein sequence ID" value="LPERR01G35230.1"/>
    <property type="gene ID" value="LPERR01G35230"/>
</dbReference>
<dbReference type="HOGENOM" id="CLU_1117099_0_0_1"/>
<reference evidence="5" key="3">
    <citation type="submission" date="2015-04" db="UniProtKB">
        <authorList>
            <consortium name="EnsemblPlants"/>
        </authorList>
    </citation>
    <scope>IDENTIFICATION</scope>
</reference>
<evidence type="ECO:0000313" key="6">
    <source>
        <dbReference type="Proteomes" id="UP000032180"/>
    </source>
</evidence>
<dbReference type="Gene3D" id="3.40.50.1820">
    <property type="entry name" value="alpha/beta hydrolase"/>
    <property type="match status" value="1"/>
</dbReference>
<dbReference type="Proteomes" id="UP000032180">
    <property type="component" value="Chromosome 1"/>
</dbReference>
<dbReference type="STRING" id="77586.A0A0D9V938"/>
<organism evidence="5 6">
    <name type="scientific">Leersia perrieri</name>
    <dbReference type="NCBI Taxonomy" id="77586"/>
    <lineage>
        <taxon>Eukaryota</taxon>
        <taxon>Viridiplantae</taxon>
        <taxon>Streptophyta</taxon>
        <taxon>Embryophyta</taxon>
        <taxon>Tracheophyta</taxon>
        <taxon>Spermatophyta</taxon>
        <taxon>Magnoliopsida</taxon>
        <taxon>Liliopsida</taxon>
        <taxon>Poales</taxon>
        <taxon>Poaceae</taxon>
        <taxon>BOP clade</taxon>
        <taxon>Oryzoideae</taxon>
        <taxon>Oryzeae</taxon>
        <taxon>Oryzinae</taxon>
        <taxon>Leersia</taxon>
    </lineage>
</organism>
<accession>A0A0D9V938</accession>
<dbReference type="eggNOG" id="KOG4569">
    <property type="taxonomic scope" value="Eukaryota"/>
</dbReference>
<evidence type="ECO:0008006" key="7">
    <source>
        <dbReference type="Google" id="ProtNLM"/>
    </source>
</evidence>
<reference evidence="5 6" key="1">
    <citation type="submission" date="2012-08" db="EMBL/GenBank/DDBJ databases">
        <title>Oryza genome evolution.</title>
        <authorList>
            <person name="Wing R.A."/>
        </authorList>
    </citation>
    <scope>NUCLEOTIDE SEQUENCE</scope>
</reference>
<keyword evidence="4" id="KW-0443">Lipid metabolism</keyword>
<dbReference type="AlphaFoldDB" id="A0A0D9V938"/>